<evidence type="ECO:0000313" key="3">
    <source>
        <dbReference type="EMBL" id="CAI6090994.1"/>
    </source>
</evidence>
<sequence>MDDGTQHKEHGINENVPQDRYHKNDFGPFSTSHMLVLDVPSQPKIKLNVCDRDIVLCVAVNKLTIHLLHLRNVRDDTVYMAWGAIQKFLKELKALNHASDKGWGFIVLHVDEVHDVHEDIRQLILAEAKKCGFLYHWSGTAYLRPKLRESNEQIYFTLRWRDGKLEANLRKCHHRSFLERFATTFTIEDYLGRPELQLAEASNFTGIISVHLCYSLTEV</sequence>
<reference evidence="5" key="1">
    <citation type="submission" date="2023-01" db="EMBL/GenBank/DDBJ databases">
        <authorList>
            <person name="Piombo E."/>
        </authorList>
    </citation>
    <scope>NUCLEOTIDE SEQUENCE</scope>
</reference>
<dbReference type="EMBL" id="CABFNP030001046">
    <property type="protein sequence ID" value="CAI6090992.1"/>
    <property type="molecule type" value="Genomic_DNA"/>
</dbReference>
<evidence type="ECO:0000313" key="6">
    <source>
        <dbReference type="Proteomes" id="UP001160390"/>
    </source>
</evidence>
<keyword evidence="6" id="KW-1185">Reference proteome</keyword>
<evidence type="ECO:0000313" key="5">
    <source>
        <dbReference type="EMBL" id="CAI6090997.1"/>
    </source>
</evidence>
<gene>
    <name evidence="2" type="ORF">CCHLO57077_00019395</name>
    <name evidence="3" type="ORF">CCHLO57077_00019397</name>
    <name evidence="5" type="ORF">CCHLO57077_00019587</name>
    <name evidence="4" type="ORF">CCHLO57077_00019605</name>
</gene>
<dbReference type="EMBL" id="CABFNP030001049">
    <property type="protein sequence ID" value="CAI6090997.1"/>
    <property type="molecule type" value="Genomic_DNA"/>
</dbReference>
<dbReference type="AlphaFoldDB" id="A0AA35M5N5"/>
<comment type="caution">
    <text evidence="5">The sequence shown here is derived from an EMBL/GenBank/DDBJ whole genome shotgun (WGS) entry which is preliminary data.</text>
</comment>
<name>A0AA35M5N5_9HYPO</name>
<proteinExistence type="predicted"/>
<protein>
    <submittedName>
        <fullName evidence="5">Uncharacterized protein</fullName>
    </submittedName>
</protein>
<feature type="region of interest" description="Disordered" evidence="1">
    <location>
        <begin position="1"/>
        <end position="21"/>
    </location>
</feature>
<evidence type="ECO:0000313" key="2">
    <source>
        <dbReference type="EMBL" id="CAI6090992.1"/>
    </source>
</evidence>
<accession>A0AA35M5N5</accession>
<dbReference type="EMBL" id="CABFNP030001048">
    <property type="protein sequence ID" value="CAI6090995.1"/>
    <property type="molecule type" value="Genomic_DNA"/>
</dbReference>
<dbReference type="Proteomes" id="UP001160390">
    <property type="component" value="Unassembled WGS sequence"/>
</dbReference>
<evidence type="ECO:0000313" key="4">
    <source>
        <dbReference type="EMBL" id="CAI6090995.1"/>
    </source>
</evidence>
<evidence type="ECO:0000256" key="1">
    <source>
        <dbReference type="SAM" id="MobiDB-lite"/>
    </source>
</evidence>
<organism evidence="5 6">
    <name type="scientific">Clonostachys chloroleuca</name>
    <dbReference type="NCBI Taxonomy" id="1926264"/>
    <lineage>
        <taxon>Eukaryota</taxon>
        <taxon>Fungi</taxon>
        <taxon>Dikarya</taxon>
        <taxon>Ascomycota</taxon>
        <taxon>Pezizomycotina</taxon>
        <taxon>Sordariomycetes</taxon>
        <taxon>Hypocreomycetidae</taxon>
        <taxon>Hypocreales</taxon>
        <taxon>Bionectriaceae</taxon>
        <taxon>Clonostachys</taxon>
    </lineage>
</organism>
<dbReference type="EMBL" id="CABFNP030001047">
    <property type="protein sequence ID" value="CAI6090994.1"/>
    <property type="molecule type" value="Genomic_DNA"/>
</dbReference>